<accession>A0ACD3AIB5</accession>
<dbReference type="EMBL" id="ML208437">
    <property type="protein sequence ID" value="TFK65415.1"/>
    <property type="molecule type" value="Genomic_DNA"/>
</dbReference>
<evidence type="ECO:0000313" key="2">
    <source>
        <dbReference type="Proteomes" id="UP000308600"/>
    </source>
</evidence>
<organism evidence="1 2">
    <name type="scientific">Pluteus cervinus</name>
    <dbReference type="NCBI Taxonomy" id="181527"/>
    <lineage>
        <taxon>Eukaryota</taxon>
        <taxon>Fungi</taxon>
        <taxon>Dikarya</taxon>
        <taxon>Basidiomycota</taxon>
        <taxon>Agaricomycotina</taxon>
        <taxon>Agaricomycetes</taxon>
        <taxon>Agaricomycetidae</taxon>
        <taxon>Agaricales</taxon>
        <taxon>Pluteineae</taxon>
        <taxon>Pluteaceae</taxon>
        <taxon>Pluteus</taxon>
    </lineage>
</organism>
<sequence>MDSVHDIDVDPPGGIAFHSPEAILEDWLQRRRFRADNGLNRDDEEASTDDEESPTQNLAESDGDDDDDEDTVFPIWEEVLRGSGLSAWDELKGAYEKEAALVQKLSAYDRAICRAFSFKLQTNLTDKGYAKAPLAFNSDPPLPKLPGLRTRVAFLSGFKPEQYDCCINSCCCFTGPNHSLTKCPHCDEPRHQPNGKSQNHFTYIPLIPRLLSCFRDKEKAKQMQYRAEHQSQPDKVTDIFDGTCYQELLERKVSFDGVDSDYHFFSGKRDIALGLSTDGFSPFKRRKQTAW</sequence>
<keyword evidence="2" id="KW-1185">Reference proteome</keyword>
<name>A0ACD3AIB5_9AGAR</name>
<evidence type="ECO:0000313" key="1">
    <source>
        <dbReference type="EMBL" id="TFK65415.1"/>
    </source>
</evidence>
<dbReference type="Proteomes" id="UP000308600">
    <property type="component" value="Unassembled WGS sequence"/>
</dbReference>
<proteinExistence type="predicted"/>
<gene>
    <name evidence="1" type="ORF">BDN72DRAFT_773359</name>
</gene>
<protein>
    <submittedName>
        <fullName evidence="1">Uncharacterized protein</fullName>
    </submittedName>
</protein>
<feature type="non-terminal residue" evidence="1">
    <location>
        <position position="291"/>
    </location>
</feature>
<reference evidence="1 2" key="1">
    <citation type="journal article" date="2019" name="Nat. Ecol. Evol.">
        <title>Megaphylogeny resolves global patterns of mushroom evolution.</title>
        <authorList>
            <person name="Varga T."/>
            <person name="Krizsan K."/>
            <person name="Foldi C."/>
            <person name="Dima B."/>
            <person name="Sanchez-Garcia M."/>
            <person name="Sanchez-Ramirez S."/>
            <person name="Szollosi G.J."/>
            <person name="Szarkandi J.G."/>
            <person name="Papp V."/>
            <person name="Albert L."/>
            <person name="Andreopoulos W."/>
            <person name="Angelini C."/>
            <person name="Antonin V."/>
            <person name="Barry K.W."/>
            <person name="Bougher N.L."/>
            <person name="Buchanan P."/>
            <person name="Buyck B."/>
            <person name="Bense V."/>
            <person name="Catcheside P."/>
            <person name="Chovatia M."/>
            <person name="Cooper J."/>
            <person name="Damon W."/>
            <person name="Desjardin D."/>
            <person name="Finy P."/>
            <person name="Geml J."/>
            <person name="Haridas S."/>
            <person name="Hughes K."/>
            <person name="Justo A."/>
            <person name="Karasinski D."/>
            <person name="Kautmanova I."/>
            <person name="Kiss B."/>
            <person name="Kocsube S."/>
            <person name="Kotiranta H."/>
            <person name="LaButti K.M."/>
            <person name="Lechner B.E."/>
            <person name="Liimatainen K."/>
            <person name="Lipzen A."/>
            <person name="Lukacs Z."/>
            <person name="Mihaltcheva S."/>
            <person name="Morgado L.N."/>
            <person name="Niskanen T."/>
            <person name="Noordeloos M.E."/>
            <person name="Ohm R.A."/>
            <person name="Ortiz-Santana B."/>
            <person name="Ovrebo C."/>
            <person name="Racz N."/>
            <person name="Riley R."/>
            <person name="Savchenko A."/>
            <person name="Shiryaev A."/>
            <person name="Soop K."/>
            <person name="Spirin V."/>
            <person name="Szebenyi C."/>
            <person name="Tomsovsky M."/>
            <person name="Tulloss R.E."/>
            <person name="Uehling J."/>
            <person name="Grigoriev I.V."/>
            <person name="Vagvolgyi C."/>
            <person name="Papp T."/>
            <person name="Martin F.M."/>
            <person name="Miettinen O."/>
            <person name="Hibbett D.S."/>
            <person name="Nagy L.G."/>
        </authorList>
    </citation>
    <scope>NUCLEOTIDE SEQUENCE [LARGE SCALE GENOMIC DNA]</scope>
    <source>
        <strain evidence="1 2">NL-1719</strain>
    </source>
</reference>